<gene>
    <name evidence="1" type="ORF">MNBD_NITROSPIRAE01-1483</name>
</gene>
<dbReference type="AlphaFoldDB" id="A0A3B1CI78"/>
<accession>A0A3B1CI78</accession>
<reference evidence="1" key="1">
    <citation type="submission" date="2018-06" db="EMBL/GenBank/DDBJ databases">
        <authorList>
            <person name="Zhirakovskaya E."/>
        </authorList>
    </citation>
    <scope>NUCLEOTIDE SEQUENCE</scope>
</reference>
<dbReference type="EMBL" id="UOGF01000034">
    <property type="protein sequence ID" value="VAX27932.1"/>
    <property type="molecule type" value="Genomic_DNA"/>
</dbReference>
<protein>
    <recommendedName>
        <fullName evidence="2">Outer membrane protein beta-barrel domain-containing protein</fullName>
    </recommendedName>
</protein>
<proteinExistence type="predicted"/>
<evidence type="ECO:0008006" key="2">
    <source>
        <dbReference type="Google" id="ProtNLM"/>
    </source>
</evidence>
<sequence length="240" mass="26663">MKNRAIILTAILFISLLGIPSTYAQKDRGISIGLKVIGENRKGETQSSGRTFDSTDGGQFGFNLNFRKRRAYTGASFQGGKYKFENSGPDIVTTIGALPFSNGMIKYREVNLIAGYFFWEHVSLFVGVKSIEDEWENVNFKQSFTGVGGGVSGIWPINAHWDFYGSAAFIPEGEVKTNKAKSGDGKSTTLEFGTVYRLSERDRFTLGLKFSTVVYAFDSGDEQEMKTNGLFIGYSHYFPF</sequence>
<name>A0A3B1CI78_9ZZZZ</name>
<organism evidence="1">
    <name type="scientific">hydrothermal vent metagenome</name>
    <dbReference type="NCBI Taxonomy" id="652676"/>
    <lineage>
        <taxon>unclassified sequences</taxon>
        <taxon>metagenomes</taxon>
        <taxon>ecological metagenomes</taxon>
    </lineage>
</organism>
<evidence type="ECO:0000313" key="1">
    <source>
        <dbReference type="EMBL" id="VAX27932.1"/>
    </source>
</evidence>